<keyword evidence="2" id="KW-0479">Metal-binding</keyword>
<evidence type="ECO:0000256" key="1">
    <source>
        <dbReference type="ARBA" id="ARBA00022714"/>
    </source>
</evidence>
<dbReference type="InterPro" id="IPR005805">
    <property type="entry name" value="Rieske_Fe-S_prot_C"/>
</dbReference>
<keyword evidence="5" id="KW-1015">Disulfide bond</keyword>
<dbReference type="AlphaFoldDB" id="A0A1H0RY37"/>
<dbReference type="GO" id="GO:0046872">
    <property type="term" value="F:metal ion binding"/>
    <property type="evidence" value="ECO:0007669"/>
    <property type="project" value="UniProtKB-KW"/>
</dbReference>
<dbReference type="Gene3D" id="2.102.10.10">
    <property type="entry name" value="Rieske [2Fe-2S] iron-sulphur domain"/>
    <property type="match status" value="1"/>
</dbReference>
<dbReference type="STRING" id="240303.SAMN05421677_11671"/>
<dbReference type="Pfam" id="PF00355">
    <property type="entry name" value="Rieske"/>
    <property type="match status" value="1"/>
</dbReference>
<dbReference type="Proteomes" id="UP000198860">
    <property type="component" value="Unassembled WGS sequence"/>
</dbReference>
<dbReference type="SUPFAM" id="SSF51905">
    <property type="entry name" value="FAD/NAD(P)-binding domain"/>
    <property type="match status" value="1"/>
</dbReference>
<dbReference type="InterPro" id="IPR038010">
    <property type="entry name" value="YhfW_C"/>
</dbReference>
<evidence type="ECO:0000256" key="2">
    <source>
        <dbReference type="ARBA" id="ARBA00022723"/>
    </source>
</evidence>
<dbReference type="OrthoDB" id="9767869at2"/>
<dbReference type="Pfam" id="PF01266">
    <property type="entry name" value="DAO"/>
    <property type="match status" value="1"/>
</dbReference>
<evidence type="ECO:0000313" key="8">
    <source>
        <dbReference type="Proteomes" id="UP000198860"/>
    </source>
</evidence>
<protein>
    <submittedName>
        <fullName evidence="7">Glycine/D-amino acid oxidase</fullName>
    </submittedName>
</protein>
<dbReference type="GO" id="GO:0016020">
    <property type="term" value="C:membrane"/>
    <property type="evidence" value="ECO:0007669"/>
    <property type="project" value="InterPro"/>
</dbReference>
<dbReference type="RefSeq" id="WP_089653729.1">
    <property type="nucleotide sequence ID" value="NZ_FNIZ01000016.1"/>
</dbReference>
<reference evidence="8" key="1">
    <citation type="submission" date="2016-10" db="EMBL/GenBank/DDBJ databases">
        <authorList>
            <person name="Varghese N."/>
            <person name="Submissions S."/>
        </authorList>
    </citation>
    <scope>NUCLEOTIDE SEQUENCE [LARGE SCALE GENOMIC DNA]</scope>
    <source>
        <strain evidence="8">CGMCC 1.3703</strain>
    </source>
</reference>
<name>A0A1H0RY37_HALAD</name>
<keyword evidence="1" id="KW-0001">2Fe-2S</keyword>
<dbReference type="Gene3D" id="3.50.50.60">
    <property type="entry name" value="FAD/NAD(P)-binding domain"/>
    <property type="match status" value="1"/>
</dbReference>
<dbReference type="SUPFAM" id="SSF50022">
    <property type="entry name" value="ISP domain"/>
    <property type="match status" value="1"/>
</dbReference>
<dbReference type="InterPro" id="IPR017941">
    <property type="entry name" value="Rieske_2Fe-2S"/>
</dbReference>
<gene>
    <name evidence="7" type="ORF">SAMN05421677_11671</name>
</gene>
<dbReference type="PRINTS" id="PR00162">
    <property type="entry name" value="RIESKE"/>
</dbReference>
<dbReference type="CDD" id="cd03477">
    <property type="entry name" value="Rieske_YhfW_C"/>
    <property type="match status" value="1"/>
</dbReference>
<dbReference type="PANTHER" id="PTHR13847">
    <property type="entry name" value="SARCOSINE DEHYDROGENASE-RELATED"/>
    <property type="match status" value="1"/>
</dbReference>
<evidence type="ECO:0000256" key="5">
    <source>
        <dbReference type="ARBA" id="ARBA00023157"/>
    </source>
</evidence>
<feature type="domain" description="Rieske" evidence="6">
    <location>
        <begin position="422"/>
        <end position="516"/>
    </location>
</feature>
<sequence>MEQHEKWTQPEPLWRENMSLPTFEAMKEDTTTEVAVVGGGITGITTAYLLARAGKKVTLIEADELLNGTTGHTTAKVTAQHGLIYHELLKHFGEEEASLYYQAQMSAMQSMEEWIDKYQIDCNWVKEDAYLFATTKKGAHKLENEYEAYQKLGIPGGMIDALPFDMEATKALSMKNQARFHPIKYLSALLDEFVTLGGEIFEHTKATDVKERDRIEVQTGDGHTLACEKLVSCSHFPFYDGKGFYFSRMYAERSYLLAIEPEKEVPEGMYLSIDEPKRSIRTADYNGKPVLLIGGESHKTGQGVDTSFHYNALEEFAAETFGIKEKLFQWSAQDLTTLDKVPYIGPITRNNDRVFIATGFRKWGMTNGTLAAKLICDYVLGEESLFHELFKPTRFKSDPSMKQFLSQNFDVAVHLAEGKLELVADRPNSLKKGEGMVVQWRGERAGAYRDDEGKLHVLDTTCTHMGCEVEWNSGEHTWDCPCHGSRFSYDGAVVEGPADKPLMKIALEGTQDMHAPLGESNEEEHGEQP</sequence>
<dbReference type="FunFam" id="2.102.10.10:FF:000014">
    <property type="entry name" value="Oxidoreductase, FAD dependent"/>
    <property type="match status" value="1"/>
</dbReference>
<dbReference type="InterPro" id="IPR036922">
    <property type="entry name" value="Rieske_2Fe-2S_sf"/>
</dbReference>
<evidence type="ECO:0000256" key="4">
    <source>
        <dbReference type="ARBA" id="ARBA00023014"/>
    </source>
</evidence>
<dbReference type="EMBL" id="FNIZ01000016">
    <property type="protein sequence ID" value="SDP34295.1"/>
    <property type="molecule type" value="Genomic_DNA"/>
</dbReference>
<organism evidence="7 8">
    <name type="scientific">Halobacillus aidingensis</name>
    <dbReference type="NCBI Taxonomy" id="240303"/>
    <lineage>
        <taxon>Bacteria</taxon>
        <taxon>Bacillati</taxon>
        <taxon>Bacillota</taxon>
        <taxon>Bacilli</taxon>
        <taxon>Bacillales</taxon>
        <taxon>Bacillaceae</taxon>
        <taxon>Halobacillus</taxon>
    </lineage>
</organism>
<dbReference type="PROSITE" id="PS51296">
    <property type="entry name" value="RIESKE"/>
    <property type="match status" value="1"/>
</dbReference>
<keyword evidence="4" id="KW-0411">Iron-sulfur</keyword>
<accession>A0A1H0RY37</accession>
<evidence type="ECO:0000256" key="3">
    <source>
        <dbReference type="ARBA" id="ARBA00023004"/>
    </source>
</evidence>
<proteinExistence type="predicted"/>
<dbReference type="PANTHER" id="PTHR13847:SF274">
    <property type="entry name" value="RIESKE 2FE-2S IRON-SULFUR PROTEIN YHFW-RELATED"/>
    <property type="match status" value="1"/>
</dbReference>
<dbReference type="GO" id="GO:0004497">
    <property type="term" value="F:monooxygenase activity"/>
    <property type="evidence" value="ECO:0007669"/>
    <property type="project" value="UniProtKB-ARBA"/>
</dbReference>
<dbReference type="GO" id="GO:0016705">
    <property type="term" value="F:oxidoreductase activity, acting on paired donors, with incorporation or reduction of molecular oxygen"/>
    <property type="evidence" value="ECO:0007669"/>
    <property type="project" value="UniProtKB-ARBA"/>
</dbReference>
<keyword evidence="3" id="KW-0408">Iron</keyword>
<evidence type="ECO:0000259" key="6">
    <source>
        <dbReference type="PROSITE" id="PS51296"/>
    </source>
</evidence>
<evidence type="ECO:0000313" key="7">
    <source>
        <dbReference type="EMBL" id="SDP34295.1"/>
    </source>
</evidence>
<dbReference type="GO" id="GO:0051537">
    <property type="term" value="F:2 iron, 2 sulfur cluster binding"/>
    <property type="evidence" value="ECO:0007669"/>
    <property type="project" value="UniProtKB-KW"/>
</dbReference>
<dbReference type="InterPro" id="IPR006076">
    <property type="entry name" value="FAD-dep_OxRdtase"/>
</dbReference>
<keyword evidence="8" id="KW-1185">Reference proteome</keyword>
<dbReference type="InterPro" id="IPR036188">
    <property type="entry name" value="FAD/NAD-bd_sf"/>
</dbReference>
<dbReference type="Gene3D" id="3.30.9.10">
    <property type="entry name" value="D-Amino Acid Oxidase, subunit A, domain 2"/>
    <property type="match status" value="1"/>
</dbReference>
<dbReference type="GO" id="GO:0005737">
    <property type="term" value="C:cytoplasm"/>
    <property type="evidence" value="ECO:0007669"/>
    <property type="project" value="TreeGrafter"/>
</dbReference>